<reference evidence="2 3" key="1">
    <citation type="journal article" date="2025" name="Int. J. Syst. Evol. Microbiol.">
        <title>Desulfovibrio falkowii sp. nov., Porphyromonas miyakawae sp. nov., Mediterraneibacter flintii sp. nov. and Owariibacterium komagatae gen. nov., sp. nov., isolated from human faeces.</title>
        <authorList>
            <person name="Hamaguchi T."/>
            <person name="Ohara M."/>
            <person name="Hisatomi A."/>
            <person name="Sekiguchi K."/>
            <person name="Takeda J.I."/>
            <person name="Ueyama J."/>
            <person name="Ito M."/>
            <person name="Nishiwaki H."/>
            <person name="Ogi T."/>
            <person name="Hirayama M."/>
            <person name="Ohkuma M."/>
            <person name="Sakamoto M."/>
            <person name="Ohno K."/>
        </authorList>
    </citation>
    <scope>NUCLEOTIDE SEQUENCE [LARGE SCALE GENOMIC DNA]</scope>
    <source>
        <strain evidence="2 3">13CB11C</strain>
    </source>
</reference>
<evidence type="ECO:0000313" key="2">
    <source>
        <dbReference type="EMBL" id="GAB1252256.1"/>
    </source>
</evidence>
<dbReference type="PANTHER" id="PTHR43267:SF1">
    <property type="entry name" value="TRNA THREONYLCARBAMOYLADENOSINE DEHYDRATASE"/>
    <property type="match status" value="1"/>
</dbReference>
<dbReference type="EMBL" id="BAAFSF010000004">
    <property type="protein sequence ID" value="GAB1252256.1"/>
    <property type="molecule type" value="Genomic_DNA"/>
</dbReference>
<sequence>MEASYSERTALLTGTEQLARYEQAHVLIVGLGGVGGIIVEMLARAGVGHFTLVDGDSVSASNINRQVLAFPDNIGVSKASLAKELVLRINPSASVSCIEKYLACDDIAPLLALDRYDFIVDAIDTIAPKTELLIRSYQAHFPIVSSMGAGAKRDPQSVRIADISQSNHCSLAKIIRRNLREAGINEGIPVVYSIETPIKQAILSNSLERNKRTTVGTISYLPNVFGCFIASYVLSNL</sequence>
<dbReference type="InterPro" id="IPR035985">
    <property type="entry name" value="Ubiquitin-activating_enz"/>
</dbReference>
<dbReference type="InterPro" id="IPR000594">
    <property type="entry name" value="ThiF_NAD_FAD-bd"/>
</dbReference>
<evidence type="ECO:0000313" key="3">
    <source>
        <dbReference type="Proteomes" id="UP001628220"/>
    </source>
</evidence>
<dbReference type="PANTHER" id="PTHR43267">
    <property type="entry name" value="TRNA THREONYLCARBAMOYLADENOSINE DEHYDRATASE"/>
    <property type="match status" value="1"/>
</dbReference>
<proteinExistence type="predicted"/>
<comment type="caution">
    <text evidence="2">The sequence shown here is derived from an EMBL/GenBank/DDBJ whole genome shotgun (WGS) entry which is preliminary data.</text>
</comment>
<evidence type="ECO:0000259" key="1">
    <source>
        <dbReference type="Pfam" id="PF00899"/>
    </source>
</evidence>
<dbReference type="RefSeq" id="WP_411916014.1">
    <property type="nucleotide sequence ID" value="NZ_BAAFSF010000004.1"/>
</dbReference>
<feature type="domain" description="THIF-type NAD/FAD binding fold" evidence="1">
    <location>
        <begin position="12"/>
        <end position="234"/>
    </location>
</feature>
<dbReference type="Pfam" id="PF00899">
    <property type="entry name" value="ThiF"/>
    <property type="match status" value="1"/>
</dbReference>
<dbReference type="SUPFAM" id="SSF69572">
    <property type="entry name" value="Activating enzymes of the ubiquitin-like proteins"/>
    <property type="match status" value="1"/>
</dbReference>
<gene>
    <name evidence="2" type="ORF">Tsumi_13620</name>
</gene>
<protein>
    <submittedName>
        <fullName evidence="2">tRNA threonylcarbamoyladenosine dehydratase</fullName>
    </submittedName>
</protein>
<dbReference type="InterPro" id="IPR045886">
    <property type="entry name" value="ThiF/MoeB/HesA"/>
</dbReference>
<dbReference type="CDD" id="cd00755">
    <property type="entry name" value="YgdL_like"/>
    <property type="match status" value="1"/>
</dbReference>
<organism evidence="2 3">
    <name type="scientific">Porphyromonas miyakawae</name>
    <dbReference type="NCBI Taxonomy" id="3137470"/>
    <lineage>
        <taxon>Bacteria</taxon>
        <taxon>Pseudomonadati</taxon>
        <taxon>Bacteroidota</taxon>
        <taxon>Bacteroidia</taxon>
        <taxon>Bacteroidales</taxon>
        <taxon>Porphyromonadaceae</taxon>
        <taxon>Porphyromonas</taxon>
    </lineage>
</organism>
<dbReference type="Gene3D" id="3.40.50.720">
    <property type="entry name" value="NAD(P)-binding Rossmann-like Domain"/>
    <property type="match status" value="1"/>
</dbReference>
<keyword evidence="3" id="KW-1185">Reference proteome</keyword>
<accession>A0ABQ0E3G6</accession>
<name>A0ABQ0E3G6_9PORP</name>
<dbReference type="Proteomes" id="UP001628220">
    <property type="component" value="Unassembled WGS sequence"/>
</dbReference>